<dbReference type="GO" id="GO:0004222">
    <property type="term" value="F:metalloendopeptidase activity"/>
    <property type="evidence" value="ECO:0007669"/>
    <property type="project" value="InterPro"/>
</dbReference>
<dbReference type="PANTHER" id="PTHR11733">
    <property type="entry name" value="ZINC METALLOPROTEASE FAMILY M13 NEPRILYSIN-RELATED"/>
    <property type="match status" value="1"/>
</dbReference>
<dbReference type="Pfam" id="PF01431">
    <property type="entry name" value="Peptidase_M13"/>
    <property type="match status" value="1"/>
</dbReference>
<dbReference type="PROSITE" id="PS51885">
    <property type="entry name" value="NEPRILYSIN"/>
    <property type="match status" value="1"/>
</dbReference>
<accession>A0AAD9KA06</accession>
<dbReference type="GO" id="GO:0016485">
    <property type="term" value="P:protein processing"/>
    <property type="evidence" value="ECO:0007669"/>
    <property type="project" value="TreeGrafter"/>
</dbReference>
<dbReference type="AlphaFoldDB" id="A0AAD9KA06"/>
<feature type="domain" description="Peptidase M13 C-terminal" evidence="2">
    <location>
        <begin position="70"/>
        <end position="129"/>
    </location>
</feature>
<organism evidence="3 4">
    <name type="scientific">Paralvinella palmiformis</name>
    <dbReference type="NCBI Taxonomy" id="53620"/>
    <lineage>
        <taxon>Eukaryota</taxon>
        <taxon>Metazoa</taxon>
        <taxon>Spiralia</taxon>
        <taxon>Lophotrochozoa</taxon>
        <taxon>Annelida</taxon>
        <taxon>Polychaeta</taxon>
        <taxon>Sedentaria</taxon>
        <taxon>Canalipalpata</taxon>
        <taxon>Terebellida</taxon>
        <taxon>Terebelliformia</taxon>
        <taxon>Alvinellidae</taxon>
        <taxon>Paralvinella</taxon>
    </lineage>
</organism>
<dbReference type="InterPro" id="IPR000718">
    <property type="entry name" value="Peptidase_M13"/>
</dbReference>
<evidence type="ECO:0000259" key="2">
    <source>
        <dbReference type="Pfam" id="PF01431"/>
    </source>
</evidence>
<dbReference type="Gene3D" id="3.40.390.10">
    <property type="entry name" value="Collagenase (Catalytic Domain)"/>
    <property type="match status" value="1"/>
</dbReference>
<evidence type="ECO:0000256" key="1">
    <source>
        <dbReference type="ARBA" id="ARBA00007357"/>
    </source>
</evidence>
<dbReference type="GO" id="GO:0005886">
    <property type="term" value="C:plasma membrane"/>
    <property type="evidence" value="ECO:0007669"/>
    <property type="project" value="TreeGrafter"/>
</dbReference>
<dbReference type="Proteomes" id="UP001208570">
    <property type="component" value="Unassembled WGS sequence"/>
</dbReference>
<comment type="caution">
    <text evidence="3">The sequence shown here is derived from an EMBL/GenBank/DDBJ whole genome shotgun (WGS) entry which is preliminary data.</text>
</comment>
<dbReference type="SUPFAM" id="SSF55486">
    <property type="entry name" value="Metalloproteases ('zincins'), catalytic domain"/>
    <property type="match status" value="1"/>
</dbReference>
<name>A0AAD9KA06_9ANNE</name>
<reference evidence="3" key="1">
    <citation type="journal article" date="2023" name="Mol. Biol. Evol.">
        <title>Third-Generation Sequencing Reveals the Adaptive Role of the Epigenome in Three Deep-Sea Polychaetes.</title>
        <authorList>
            <person name="Perez M."/>
            <person name="Aroh O."/>
            <person name="Sun Y."/>
            <person name="Lan Y."/>
            <person name="Juniper S.K."/>
            <person name="Young C.R."/>
            <person name="Angers B."/>
            <person name="Qian P.Y."/>
        </authorList>
    </citation>
    <scope>NUCLEOTIDE SEQUENCE</scope>
    <source>
        <strain evidence="3">P08H-3</strain>
    </source>
</reference>
<evidence type="ECO:0000313" key="3">
    <source>
        <dbReference type="EMBL" id="KAK2167414.1"/>
    </source>
</evidence>
<dbReference type="InterPro" id="IPR024079">
    <property type="entry name" value="MetalloPept_cat_dom_sf"/>
</dbReference>
<keyword evidence="4" id="KW-1185">Reference proteome</keyword>
<dbReference type="PANTHER" id="PTHR11733:SF167">
    <property type="entry name" value="FI17812P1-RELATED"/>
    <property type="match status" value="1"/>
</dbReference>
<evidence type="ECO:0000313" key="4">
    <source>
        <dbReference type="Proteomes" id="UP001208570"/>
    </source>
</evidence>
<dbReference type="InterPro" id="IPR018497">
    <property type="entry name" value="Peptidase_M13_C"/>
</dbReference>
<proteinExistence type="inferred from homology"/>
<dbReference type="EMBL" id="JAODUP010000028">
    <property type="protein sequence ID" value="KAK2167414.1"/>
    <property type="molecule type" value="Genomic_DNA"/>
</dbReference>
<protein>
    <recommendedName>
        <fullName evidence="2">Peptidase M13 C-terminal domain-containing protein</fullName>
    </recommendedName>
</protein>
<sequence>MYLGYFLDSTLPEDRWRDVHFCDDFGIGVEIGCDDGYCPYRVRQAQTVVPFILATGIGVDVDGWCSAFIQINGKTTLSENIADNVGLKTAYNAYKSWSAKASYRERPLPGLNMTDEQMFFLSFSQIRWPDAISNSDVWEITQQLNAGDEIRRRRWWWIGYTLRKLASTITRQALTWNPQGEKRGRPRIHGKWIS</sequence>
<gene>
    <name evidence="3" type="ORF">LSH36_28g06028</name>
</gene>
<comment type="similarity">
    <text evidence="1">Belongs to the peptidase M13 family.</text>
</comment>